<evidence type="ECO:0000259" key="4">
    <source>
        <dbReference type="PROSITE" id="PS50949"/>
    </source>
</evidence>
<dbReference type="EMBL" id="FUWJ01000001">
    <property type="protein sequence ID" value="SJZ56093.1"/>
    <property type="molecule type" value="Genomic_DNA"/>
</dbReference>
<dbReference type="CDD" id="cd07377">
    <property type="entry name" value="WHTH_GntR"/>
    <property type="match status" value="1"/>
</dbReference>
<keyword evidence="2 5" id="KW-0238">DNA-binding</keyword>
<evidence type="ECO:0000313" key="5">
    <source>
        <dbReference type="EMBL" id="SJZ56093.1"/>
    </source>
</evidence>
<evidence type="ECO:0000256" key="3">
    <source>
        <dbReference type="ARBA" id="ARBA00023163"/>
    </source>
</evidence>
<dbReference type="InterPro" id="IPR036388">
    <property type="entry name" value="WH-like_DNA-bd_sf"/>
</dbReference>
<dbReference type="InterPro" id="IPR036390">
    <property type="entry name" value="WH_DNA-bd_sf"/>
</dbReference>
<dbReference type="SUPFAM" id="SSF46785">
    <property type="entry name" value="Winged helix' DNA-binding domain"/>
    <property type="match status" value="1"/>
</dbReference>
<keyword evidence="3" id="KW-0804">Transcription</keyword>
<dbReference type="GO" id="GO:0003677">
    <property type="term" value="F:DNA binding"/>
    <property type="evidence" value="ECO:0007669"/>
    <property type="project" value="UniProtKB-KW"/>
</dbReference>
<dbReference type="SMART" id="SM00895">
    <property type="entry name" value="FCD"/>
    <property type="match status" value="1"/>
</dbReference>
<dbReference type="OrthoDB" id="7260290at2"/>
<name>A0A1T4LN16_9HYPH</name>
<dbReference type="InterPro" id="IPR008920">
    <property type="entry name" value="TF_FadR/GntR_C"/>
</dbReference>
<keyword evidence="1" id="KW-0805">Transcription regulation</keyword>
<keyword evidence="6" id="KW-1185">Reference proteome</keyword>
<dbReference type="Gene3D" id="1.20.120.530">
    <property type="entry name" value="GntR ligand-binding domain-like"/>
    <property type="match status" value="1"/>
</dbReference>
<dbReference type="Proteomes" id="UP000190092">
    <property type="component" value="Unassembled WGS sequence"/>
</dbReference>
<dbReference type="RefSeq" id="WP_085933239.1">
    <property type="nucleotide sequence ID" value="NZ_FUWJ01000001.1"/>
</dbReference>
<dbReference type="Gene3D" id="1.10.10.10">
    <property type="entry name" value="Winged helix-like DNA-binding domain superfamily/Winged helix DNA-binding domain"/>
    <property type="match status" value="1"/>
</dbReference>
<dbReference type="GO" id="GO:0003700">
    <property type="term" value="F:DNA-binding transcription factor activity"/>
    <property type="evidence" value="ECO:0007669"/>
    <property type="project" value="InterPro"/>
</dbReference>
<dbReference type="PANTHER" id="PTHR43537">
    <property type="entry name" value="TRANSCRIPTIONAL REGULATOR, GNTR FAMILY"/>
    <property type="match status" value="1"/>
</dbReference>
<reference evidence="6" key="1">
    <citation type="submission" date="2017-02" db="EMBL/GenBank/DDBJ databases">
        <authorList>
            <person name="Varghese N."/>
            <person name="Submissions S."/>
        </authorList>
    </citation>
    <scope>NUCLEOTIDE SEQUENCE [LARGE SCALE GENOMIC DNA]</scope>
    <source>
        <strain evidence="6">ATCC 27094</strain>
    </source>
</reference>
<proteinExistence type="predicted"/>
<dbReference type="AlphaFoldDB" id="A0A1T4LN16"/>
<dbReference type="SMART" id="SM00345">
    <property type="entry name" value="HTH_GNTR"/>
    <property type="match status" value="1"/>
</dbReference>
<sequence length="230" mass="25889">MSKIKTAVKVSLGERVYEDLRVAIALGEIPQGQVFNEADLIARYKVSTSPLREALTRLRQDGLVRVIPRRGYAVTELTLRDFHELVQMRMINEGAAAELAAPRITDQHIAEMQRLSSVPLLIGGARNYRDFMQANQAFHELIARIADNSRLLKATKQTFDEIQRLLFADLSEVGGGDLEHDHDDIVAALARRDGAAARKAVVEHIKQSRDRVVQRMLRSDKPLENISMIQ</sequence>
<protein>
    <submittedName>
        <fullName evidence="5">DNA-binding transcriptional regulator, GntR family</fullName>
    </submittedName>
</protein>
<evidence type="ECO:0000256" key="2">
    <source>
        <dbReference type="ARBA" id="ARBA00023125"/>
    </source>
</evidence>
<dbReference type="Pfam" id="PF00392">
    <property type="entry name" value="GntR"/>
    <property type="match status" value="1"/>
</dbReference>
<dbReference type="SUPFAM" id="SSF48008">
    <property type="entry name" value="GntR ligand-binding domain-like"/>
    <property type="match status" value="1"/>
</dbReference>
<dbReference type="Pfam" id="PF07729">
    <property type="entry name" value="FCD"/>
    <property type="match status" value="1"/>
</dbReference>
<dbReference type="InterPro" id="IPR011711">
    <property type="entry name" value="GntR_C"/>
</dbReference>
<dbReference type="InterPro" id="IPR000524">
    <property type="entry name" value="Tscrpt_reg_HTH_GntR"/>
</dbReference>
<evidence type="ECO:0000313" key="6">
    <source>
        <dbReference type="Proteomes" id="UP000190092"/>
    </source>
</evidence>
<dbReference type="PROSITE" id="PS50949">
    <property type="entry name" value="HTH_GNTR"/>
    <property type="match status" value="1"/>
</dbReference>
<evidence type="ECO:0000256" key="1">
    <source>
        <dbReference type="ARBA" id="ARBA00023015"/>
    </source>
</evidence>
<feature type="domain" description="HTH gntR-type" evidence="4">
    <location>
        <begin position="10"/>
        <end position="77"/>
    </location>
</feature>
<gene>
    <name evidence="5" type="ORF">SAMN02745126_01628</name>
</gene>
<dbReference type="STRING" id="225324.SAMN02745126_01628"/>
<organism evidence="5 6">
    <name type="scientific">Enhydrobacter aerosaccus</name>
    <dbReference type="NCBI Taxonomy" id="225324"/>
    <lineage>
        <taxon>Bacteria</taxon>
        <taxon>Pseudomonadati</taxon>
        <taxon>Pseudomonadota</taxon>
        <taxon>Alphaproteobacteria</taxon>
        <taxon>Hyphomicrobiales</taxon>
        <taxon>Enhydrobacter</taxon>
    </lineage>
</organism>
<accession>A0A1T4LN16</accession>
<dbReference type="PANTHER" id="PTHR43537:SF24">
    <property type="entry name" value="GLUCONATE OPERON TRANSCRIPTIONAL REPRESSOR"/>
    <property type="match status" value="1"/>
</dbReference>